<dbReference type="SMART" id="SM00065">
    <property type="entry name" value="GAF"/>
    <property type="match status" value="1"/>
</dbReference>
<evidence type="ECO:0000313" key="19">
    <source>
        <dbReference type="EMBL" id="MBW4543180.1"/>
    </source>
</evidence>
<comment type="catalytic activity">
    <reaction evidence="1">
        <text>ATP + protein L-histidine = ADP + protein N-phospho-L-histidine.</text>
        <dbReference type="EC" id="2.7.13.3"/>
    </reaction>
</comment>
<evidence type="ECO:0000256" key="13">
    <source>
        <dbReference type="ARBA" id="ARBA00074306"/>
    </source>
</evidence>
<dbReference type="SMART" id="SM00086">
    <property type="entry name" value="PAC"/>
    <property type="match status" value="2"/>
</dbReference>
<dbReference type="InterPro" id="IPR036097">
    <property type="entry name" value="HisK_dim/P_sf"/>
</dbReference>
<keyword evidence="12" id="KW-0131">Cell cycle</keyword>
<comment type="caution">
    <text evidence="19">The sequence shown here is derived from an EMBL/GenBank/DDBJ whole genome shotgun (WGS) entry which is preliminary data.</text>
</comment>
<dbReference type="GO" id="GO:0000155">
    <property type="term" value="F:phosphorelay sensor kinase activity"/>
    <property type="evidence" value="ECO:0007669"/>
    <property type="project" value="InterPro"/>
</dbReference>
<dbReference type="CDD" id="cd00130">
    <property type="entry name" value="PAS"/>
    <property type="match status" value="2"/>
</dbReference>
<evidence type="ECO:0000259" key="15">
    <source>
        <dbReference type="PROSITE" id="PS50109"/>
    </source>
</evidence>
<dbReference type="Pfam" id="PF00072">
    <property type="entry name" value="Response_reg"/>
    <property type="match status" value="2"/>
</dbReference>
<dbReference type="CDD" id="cd00156">
    <property type="entry name" value="REC"/>
    <property type="match status" value="1"/>
</dbReference>
<dbReference type="PROSITE" id="PS50109">
    <property type="entry name" value="HIS_KIN"/>
    <property type="match status" value="1"/>
</dbReference>
<evidence type="ECO:0000259" key="18">
    <source>
        <dbReference type="PROSITE" id="PS50113"/>
    </source>
</evidence>
<dbReference type="SUPFAM" id="SSF52172">
    <property type="entry name" value="CheY-like"/>
    <property type="match status" value="2"/>
</dbReference>
<dbReference type="AlphaFoldDB" id="A0A951U7Y4"/>
<dbReference type="GO" id="GO:0005886">
    <property type="term" value="C:plasma membrane"/>
    <property type="evidence" value="ECO:0007669"/>
    <property type="project" value="TreeGrafter"/>
</dbReference>
<dbReference type="SUPFAM" id="SSF55874">
    <property type="entry name" value="ATPase domain of HSP90 chaperone/DNA topoisomerase II/histidine kinase"/>
    <property type="match status" value="1"/>
</dbReference>
<gene>
    <name evidence="19" type="ORF">KME25_01840</name>
</gene>
<dbReference type="InterPro" id="IPR001610">
    <property type="entry name" value="PAC"/>
</dbReference>
<organism evidence="19 20">
    <name type="scientific">Symplocastrum torsivum CPER-KK1</name>
    <dbReference type="NCBI Taxonomy" id="450513"/>
    <lineage>
        <taxon>Bacteria</taxon>
        <taxon>Bacillati</taxon>
        <taxon>Cyanobacteriota</taxon>
        <taxon>Cyanophyceae</taxon>
        <taxon>Oscillatoriophycideae</taxon>
        <taxon>Oscillatoriales</taxon>
        <taxon>Microcoleaceae</taxon>
        <taxon>Symplocastrum</taxon>
    </lineage>
</organism>
<dbReference type="Pfam" id="PF13426">
    <property type="entry name" value="PAS_9"/>
    <property type="match status" value="2"/>
</dbReference>
<keyword evidence="8" id="KW-0418">Kinase</keyword>
<evidence type="ECO:0000256" key="8">
    <source>
        <dbReference type="ARBA" id="ARBA00022777"/>
    </source>
</evidence>
<dbReference type="Pfam" id="PF02518">
    <property type="entry name" value="HATPase_c"/>
    <property type="match status" value="1"/>
</dbReference>
<name>A0A951U7Y4_9CYAN</name>
<accession>A0A951U7Y4</accession>
<feature type="modified residue" description="4-aspartylphosphate" evidence="14">
    <location>
        <position position="60"/>
    </location>
</feature>
<dbReference type="SUPFAM" id="SSF55781">
    <property type="entry name" value="GAF domain-like"/>
    <property type="match status" value="1"/>
</dbReference>
<dbReference type="CDD" id="cd16922">
    <property type="entry name" value="HATPase_EvgS-ArcB-TorS-like"/>
    <property type="match status" value="1"/>
</dbReference>
<dbReference type="SUPFAM" id="SSF55785">
    <property type="entry name" value="PYP-like sensor domain (PAS domain)"/>
    <property type="match status" value="2"/>
</dbReference>
<feature type="domain" description="PAC" evidence="18">
    <location>
        <begin position="250"/>
        <end position="302"/>
    </location>
</feature>
<dbReference type="GO" id="GO:0005524">
    <property type="term" value="F:ATP binding"/>
    <property type="evidence" value="ECO:0007669"/>
    <property type="project" value="UniProtKB-KW"/>
</dbReference>
<dbReference type="SMART" id="SM00387">
    <property type="entry name" value="HATPase_c"/>
    <property type="match status" value="1"/>
</dbReference>
<dbReference type="SUPFAM" id="SSF47384">
    <property type="entry name" value="Homodimeric domain of signal transducing histidine kinase"/>
    <property type="match status" value="1"/>
</dbReference>
<dbReference type="Gene3D" id="3.30.450.20">
    <property type="entry name" value="PAS domain"/>
    <property type="match status" value="2"/>
</dbReference>
<dbReference type="Gene3D" id="3.40.50.2300">
    <property type="match status" value="2"/>
</dbReference>
<reference evidence="19" key="2">
    <citation type="journal article" date="2022" name="Microbiol. Resour. Announc.">
        <title>Metagenome Sequencing to Explore Phylogenomics of Terrestrial Cyanobacteria.</title>
        <authorList>
            <person name="Ward R.D."/>
            <person name="Stajich J.E."/>
            <person name="Johansen J.R."/>
            <person name="Huntemann M."/>
            <person name="Clum A."/>
            <person name="Foster B."/>
            <person name="Foster B."/>
            <person name="Roux S."/>
            <person name="Palaniappan K."/>
            <person name="Varghese N."/>
            <person name="Mukherjee S."/>
            <person name="Reddy T.B.K."/>
            <person name="Daum C."/>
            <person name="Copeland A."/>
            <person name="Chen I.A."/>
            <person name="Ivanova N.N."/>
            <person name="Kyrpides N.C."/>
            <person name="Shapiro N."/>
            <person name="Eloe-Fadrosh E.A."/>
            <person name="Pietrasiak N."/>
        </authorList>
    </citation>
    <scope>NUCLEOTIDE SEQUENCE</scope>
    <source>
        <strain evidence="19">CPER-KK1</strain>
    </source>
</reference>
<dbReference type="InterPro" id="IPR035965">
    <property type="entry name" value="PAS-like_dom_sf"/>
</dbReference>
<evidence type="ECO:0000313" key="20">
    <source>
        <dbReference type="Proteomes" id="UP000753908"/>
    </source>
</evidence>
<evidence type="ECO:0000256" key="11">
    <source>
        <dbReference type="ARBA" id="ARBA00023136"/>
    </source>
</evidence>
<evidence type="ECO:0000256" key="1">
    <source>
        <dbReference type="ARBA" id="ARBA00000085"/>
    </source>
</evidence>
<dbReference type="InterPro" id="IPR029016">
    <property type="entry name" value="GAF-like_dom_sf"/>
</dbReference>
<comment type="subcellular location">
    <subcellularLocation>
        <location evidence="2">Membrane</location>
    </subcellularLocation>
</comment>
<keyword evidence="11" id="KW-0472">Membrane</keyword>
<evidence type="ECO:0000256" key="10">
    <source>
        <dbReference type="ARBA" id="ARBA00023012"/>
    </source>
</evidence>
<dbReference type="SMART" id="SM00388">
    <property type="entry name" value="HisKA"/>
    <property type="match status" value="1"/>
</dbReference>
<dbReference type="FunFam" id="3.30.565.10:FF:000010">
    <property type="entry name" value="Sensor histidine kinase RcsC"/>
    <property type="match status" value="1"/>
</dbReference>
<dbReference type="Gene3D" id="1.10.287.130">
    <property type="match status" value="1"/>
</dbReference>
<dbReference type="Gene3D" id="3.30.450.40">
    <property type="match status" value="1"/>
</dbReference>
<feature type="modified residue" description="4-aspartylphosphate" evidence="14">
    <location>
        <position position="930"/>
    </location>
</feature>
<evidence type="ECO:0000256" key="6">
    <source>
        <dbReference type="ARBA" id="ARBA00022679"/>
    </source>
</evidence>
<dbReference type="GO" id="GO:0009927">
    <property type="term" value="F:histidine phosphotransfer kinase activity"/>
    <property type="evidence" value="ECO:0007669"/>
    <property type="project" value="TreeGrafter"/>
</dbReference>
<dbReference type="PROSITE" id="PS50110">
    <property type="entry name" value="RESPONSE_REGULATORY"/>
    <property type="match status" value="2"/>
</dbReference>
<dbReference type="Pfam" id="PF00512">
    <property type="entry name" value="HisKA"/>
    <property type="match status" value="1"/>
</dbReference>
<protein>
    <recommendedName>
        <fullName evidence="13">Circadian input-output histidine kinase CikA</fullName>
        <ecNumber evidence="4">2.7.13.3</ecNumber>
    </recommendedName>
</protein>
<dbReference type="CDD" id="cd00082">
    <property type="entry name" value="HisKA"/>
    <property type="match status" value="1"/>
</dbReference>
<dbReference type="InterPro" id="IPR000014">
    <property type="entry name" value="PAS"/>
</dbReference>
<dbReference type="InterPro" id="IPR005467">
    <property type="entry name" value="His_kinase_dom"/>
</dbReference>
<keyword evidence="6" id="KW-0808">Transferase</keyword>
<dbReference type="Proteomes" id="UP000753908">
    <property type="component" value="Unassembled WGS sequence"/>
</dbReference>
<dbReference type="SMART" id="SM00448">
    <property type="entry name" value="REC"/>
    <property type="match status" value="2"/>
</dbReference>
<feature type="domain" description="Response regulatory" evidence="16">
    <location>
        <begin position="881"/>
        <end position="998"/>
    </location>
</feature>
<evidence type="ECO:0000256" key="12">
    <source>
        <dbReference type="ARBA" id="ARBA00023306"/>
    </source>
</evidence>
<keyword evidence="7" id="KW-0547">Nucleotide-binding</keyword>
<proteinExistence type="inferred from homology"/>
<evidence type="ECO:0000259" key="16">
    <source>
        <dbReference type="PROSITE" id="PS50110"/>
    </source>
</evidence>
<dbReference type="NCBIfam" id="TIGR00229">
    <property type="entry name" value="sensory_box"/>
    <property type="match status" value="2"/>
</dbReference>
<dbReference type="InterPro" id="IPR003661">
    <property type="entry name" value="HisK_dim/P_dom"/>
</dbReference>
<dbReference type="InterPro" id="IPR011006">
    <property type="entry name" value="CheY-like_superfamily"/>
</dbReference>
<feature type="domain" description="PAS" evidence="17">
    <location>
        <begin position="170"/>
        <end position="210"/>
    </location>
</feature>
<dbReference type="InterPro" id="IPR000700">
    <property type="entry name" value="PAS-assoc_C"/>
</dbReference>
<dbReference type="SMART" id="SM00091">
    <property type="entry name" value="PAS"/>
    <property type="match status" value="2"/>
</dbReference>
<dbReference type="FunFam" id="1.10.287.130:FF:000038">
    <property type="entry name" value="Sensory transduction histidine kinase"/>
    <property type="match status" value="1"/>
</dbReference>
<evidence type="ECO:0000256" key="5">
    <source>
        <dbReference type="ARBA" id="ARBA00022553"/>
    </source>
</evidence>
<dbReference type="PANTHER" id="PTHR43047">
    <property type="entry name" value="TWO-COMPONENT HISTIDINE PROTEIN KINASE"/>
    <property type="match status" value="1"/>
</dbReference>
<dbReference type="InterPro" id="IPR003018">
    <property type="entry name" value="GAF"/>
</dbReference>
<evidence type="ECO:0000256" key="4">
    <source>
        <dbReference type="ARBA" id="ARBA00012438"/>
    </source>
</evidence>
<sequence>MPTETLTILLVEDNSADACLVQEMLEEVEAPQFQLIHVSRLADALICLATKSSISVILLDLSLPDVQGLDTVKQLLLAAPDIPVIVMSNLCDEAIALQTLQQGVQDYLVKRHTNTHLLVRSIRYAIERQRLQQANASYSALASALIFYNAQQRQQLEQLVQERTQQLVQEKALLEVIVNSIQEGICVMRPDGEVVLTNPADSEMLGLESEGTPEPLHKRLSRLHVQEPDGSVPTAEELPISRALRGEIVKDYELVVGCPNGEQKWLSINGAAVRDRTGNIELSINTARDITKHKRTEDALLRHERLLSGVTEAISQLLIATDYQSALMRSLNVLGVAADVDQVQIFENHLQEKTGELLTSQSFVWVRNPIAVAKTPCLQNLSYKTWFPRWYDSLANGQAVKGLVQHFPQVERNILEPQNIRSLLVVPIMTEGKFWGFISFADSSGDSEALLQSADRQWTDHEESILTVMAASIGGAIVRSVKEEALRESEIKFRTLYESTSAAVLLVDENRIFDANTAALQLFGCTQRQQLCDKHPYEFLPPVQPNGQESISLAKEYVAIALQKGSYRFDWVYRKQDGQDFSAEVTLSLIKLGNRKVLQAVIHDIAERIATEKQLRQAKEAAEAGSRAKSEFLATMSHELRTPLNAVLGLSQLMRQEIFGTLNDKQREYVACIQSSGEHLLSLINDILDLSKVEAGKEQLNFVPLDIQELCESCLTLVREQAYDQGLKVTLSIDPKARICIADERRCKQMLLNLLSNAIKFTPAGEVCLIVTKEAEGVSFKVTDTGIGIPADKLPLLFEPFRQLDSGLNRQFPGTGLGLALTQSLAQLHGGVVTVESVLGQGSQFTLYLPDLPSEDLFAASSPQELAGCEGQCCSLGTRSRILLVENDERSALVLKDYLQVIGHRVEHLRSGEDFLTQVRAFQPNLILMDVHLRGDSTGFDLLATLRQEPDTKNLKVVMATALAMAGDRERCLAAGADDYLSKPIGIAQLEAILMRYL</sequence>
<dbReference type="EC" id="2.7.13.3" evidence="4"/>
<evidence type="ECO:0000256" key="2">
    <source>
        <dbReference type="ARBA" id="ARBA00004370"/>
    </source>
</evidence>
<dbReference type="PROSITE" id="PS50112">
    <property type="entry name" value="PAS"/>
    <property type="match status" value="1"/>
</dbReference>
<dbReference type="EMBL" id="JAHHIF010000002">
    <property type="protein sequence ID" value="MBW4543180.1"/>
    <property type="molecule type" value="Genomic_DNA"/>
</dbReference>
<evidence type="ECO:0000256" key="9">
    <source>
        <dbReference type="ARBA" id="ARBA00022840"/>
    </source>
</evidence>
<reference evidence="19" key="1">
    <citation type="submission" date="2021-05" db="EMBL/GenBank/DDBJ databases">
        <authorList>
            <person name="Pietrasiak N."/>
            <person name="Ward R."/>
            <person name="Stajich J.E."/>
            <person name="Kurbessoian T."/>
        </authorList>
    </citation>
    <scope>NUCLEOTIDE SEQUENCE</scope>
    <source>
        <strain evidence="19">CPER-KK1</strain>
    </source>
</reference>
<feature type="domain" description="Histidine kinase" evidence="15">
    <location>
        <begin position="635"/>
        <end position="853"/>
    </location>
</feature>
<dbReference type="Pfam" id="PF01590">
    <property type="entry name" value="GAF"/>
    <property type="match status" value="1"/>
</dbReference>
<keyword evidence="10" id="KW-0902">Two-component regulatory system</keyword>
<evidence type="ECO:0000256" key="7">
    <source>
        <dbReference type="ARBA" id="ARBA00022741"/>
    </source>
</evidence>
<dbReference type="PANTHER" id="PTHR43047:SF63">
    <property type="entry name" value="HISTIDINE KINASE"/>
    <property type="match status" value="1"/>
</dbReference>
<dbReference type="PRINTS" id="PR00344">
    <property type="entry name" value="BCTRLSENSOR"/>
</dbReference>
<feature type="domain" description="Response regulatory" evidence="16">
    <location>
        <begin position="7"/>
        <end position="125"/>
    </location>
</feature>
<keyword evidence="9" id="KW-0067">ATP-binding</keyword>
<dbReference type="InterPro" id="IPR036890">
    <property type="entry name" value="HATPase_C_sf"/>
</dbReference>
<dbReference type="InterPro" id="IPR003594">
    <property type="entry name" value="HATPase_dom"/>
</dbReference>
<evidence type="ECO:0000259" key="17">
    <source>
        <dbReference type="PROSITE" id="PS50112"/>
    </source>
</evidence>
<dbReference type="InterPro" id="IPR001789">
    <property type="entry name" value="Sig_transdc_resp-reg_receiver"/>
</dbReference>
<comment type="similarity">
    <text evidence="3">In the N-terminal section; belongs to the phytochrome family.</text>
</comment>
<dbReference type="Gene3D" id="3.30.565.10">
    <property type="entry name" value="Histidine kinase-like ATPase, C-terminal domain"/>
    <property type="match status" value="1"/>
</dbReference>
<evidence type="ECO:0000256" key="14">
    <source>
        <dbReference type="PROSITE-ProRule" id="PRU00169"/>
    </source>
</evidence>
<evidence type="ECO:0000256" key="3">
    <source>
        <dbReference type="ARBA" id="ARBA00006402"/>
    </source>
</evidence>
<keyword evidence="5 14" id="KW-0597">Phosphoprotein</keyword>
<dbReference type="PROSITE" id="PS50113">
    <property type="entry name" value="PAC"/>
    <property type="match status" value="1"/>
</dbReference>
<dbReference type="InterPro" id="IPR004358">
    <property type="entry name" value="Sig_transdc_His_kin-like_C"/>
</dbReference>